<dbReference type="InterPro" id="IPR006016">
    <property type="entry name" value="UspA"/>
</dbReference>
<dbReference type="SUPFAM" id="SSF52402">
    <property type="entry name" value="Adenine nucleotide alpha hydrolases-like"/>
    <property type="match status" value="2"/>
</dbReference>
<organism evidence="3 4">
    <name type="scientific">Pseudonocardia sulfidoxydans NBRC 16205</name>
    <dbReference type="NCBI Taxonomy" id="1223511"/>
    <lineage>
        <taxon>Bacteria</taxon>
        <taxon>Bacillati</taxon>
        <taxon>Actinomycetota</taxon>
        <taxon>Actinomycetes</taxon>
        <taxon>Pseudonocardiales</taxon>
        <taxon>Pseudonocardiaceae</taxon>
        <taxon>Pseudonocardia</taxon>
    </lineage>
</organism>
<dbReference type="Proteomes" id="UP000321685">
    <property type="component" value="Unassembled WGS sequence"/>
</dbReference>
<dbReference type="PANTHER" id="PTHR46268:SF6">
    <property type="entry name" value="UNIVERSAL STRESS PROTEIN UP12"/>
    <property type="match status" value="1"/>
</dbReference>
<dbReference type="RefSeq" id="WP_147107123.1">
    <property type="nucleotide sequence ID" value="NZ_BJVJ01000022.1"/>
</dbReference>
<comment type="similarity">
    <text evidence="1">Belongs to the universal stress protein A family.</text>
</comment>
<dbReference type="AlphaFoldDB" id="A0A511DGJ0"/>
<protein>
    <submittedName>
        <fullName evidence="3">Universal stress protein</fullName>
    </submittedName>
</protein>
<feature type="domain" description="UspA" evidence="2">
    <location>
        <begin position="9"/>
        <end position="131"/>
    </location>
</feature>
<proteinExistence type="inferred from homology"/>
<dbReference type="PANTHER" id="PTHR46268">
    <property type="entry name" value="STRESS RESPONSE PROTEIN NHAX"/>
    <property type="match status" value="1"/>
</dbReference>
<feature type="domain" description="UspA" evidence="2">
    <location>
        <begin position="196"/>
        <end position="259"/>
    </location>
</feature>
<gene>
    <name evidence="3" type="ORF">PSU4_25910</name>
</gene>
<evidence type="ECO:0000313" key="4">
    <source>
        <dbReference type="Proteomes" id="UP000321685"/>
    </source>
</evidence>
<evidence type="ECO:0000256" key="1">
    <source>
        <dbReference type="ARBA" id="ARBA00008791"/>
    </source>
</evidence>
<name>A0A511DGJ0_9PSEU</name>
<keyword evidence="4" id="KW-1185">Reference proteome</keyword>
<dbReference type="Gene3D" id="3.40.50.620">
    <property type="entry name" value="HUPs"/>
    <property type="match status" value="2"/>
</dbReference>
<accession>A0A511DGJ0</accession>
<sequence length="284" mass="27960">MTPSDTGARVVVGLDDTATALHAVAWAAAEASARGCALSIVHATPRLAEPAPGRGHDLLDLGRAAAAASDPQLAVSTLQVDDGPATALLDAAEDAVLLVAGLASTTLADSMLGSIGLDQLGPASCPVAVVRPPDTVGGAVVVAGAEPGCDNSTVLAAAFAAAAAHHGPLTVAYVLARGTSSTPDDLHDCIRLWSVPYPSVDVDVRSVAGEPADVLAQVSEGARMLVVGGPSGRGGERPLFGSTTRSLAWNSRCPVLVARATAGAGGPARLVGTTAAAGDPPARG</sequence>
<dbReference type="InterPro" id="IPR014729">
    <property type="entry name" value="Rossmann-like_a/b/a_fold"/>
</dbReference>
<evidence type="ECO:0000313" key="3">
    <source>
        <dbReference type="EMBL" id="GEL23637.1"/>
    </source>
</evidence>
<dbReference type="EMBL" id="BJVJ01000022">
    <property type="protein sequence ID" value="GEL23637.1"/>
    <property type="molecule type" value="Genomic_DNA"/>
</dbReference>
<reference evidence="3 4" key="1">
    <citation type="submission" date="2019-07" db="EMBL/GenBank/DDBJ databases">
        <title>Whole genome shotgun sequence of Pseudonocardia sulfidoxydans NBRC 16205.</title>
        <authorList>
            <person name="Hosoyama A."/>
            <person name="Uohara A."/>
            <person name="Ohji S."/>
            <person name="Ichikawa N."/>
        </authorList>
    </citation>
    <scope>NUCLEOTIDE SEQUENCE [LARGE SCALE GENOMIC DNA]</scope>
    <source>
        <strain evidence="3 4">NBRC 16205</strain>
    </source>
</reference>
<evidence type="ECO:0000259" key="2">
    <source>
        <dbReference type="Pfam" id="PF00582"/>
    </source>
</evidence>
<dbReference type="OrthoDB" id="3579460at2"/>
<dbReference type="PRINTS" id="PR01438">
    <property type="entry name" value="UNVRSLSTRESS"/>
</dbReference>
<dbReference type="InterPro" id="IPR006015">
    <property type="entry name" value="Universal_stress_UspA"/>
</dbReference>
<comment type="caution">
    <text evidence="3">The sequence shown here is derived from an EMBL/GenBank/DDBJ whole genome shotgun (WGS) entry which is preliminary data.</text>
</comment>
<dbReference type="Pfam" id="PF00582">
    <property type="entry name" value="Usp"/>
    <property type="match status" value="2"/>
</dbReference>